<dbReference type="PANTHER" id="PTHR43280">
    <property type="entry name" value="ARAC-FAMILY TRANSCRIPTIONAL REGULATOR"/>
    <property type="match status" value="1"/>
</dbReference>
<dbReference type="SMART" id="SM00342">
    <property type="entry name" value="HTH_ARAC"/>
    <property type="match status" value="1"/>
</dbReference>
<keyword evidence="4" id="KW-1133">Transmembrane helix</keyword>
<evidence type="ECO:0000313" key="7">
    <source>
        <dbReference type="Proteomes" id="UP001500713"/>
    </source>
</evidence>
<proteinExistence type="predicted"/>
<keyword evidence="1" id="KW-0805">Transcription regulation</keyword>
<keyword evidence="4" id="KW-0472">Membrane</keyword>
<dbReference type="RefSeq" id="WP_229956458.1">
    <property type="nucleotide sequence ID" value="NZ_BAAAEM010000002.1"/>
</dbReference>
<dbReference type="PANTHER" id="PTHR43280:SF28">
    <property type="entry name" value="HTH-TYPE TRANSCRIPTIONAL ACTIVATOR RHAS"/>
    <property type="match status" value="1"/>
</dbReference>
<keyword evidence="2" id="KW-0238">DNA-binding</keyword>
<feature type="transmembrane region" description="Helical" evidence="4">
    <location>
        <begin position="144"/>
        <end position="164"/>
    </location>
</feature>
<feature type="transmembrane region" description="Helical" evidence="4">
    <location>
        <begin position="39"/>
        <end position="59"/>
    </location>
</feature>
<reference evidence="6 7" key="1">
    <citation type="journal article" date="2019" name="Int. J. Syst. Evol. Microbiol.">
        <title>The Global Catalogue of Microorganisms (GCM) 10K type strain sequencing project: providing services to taxonomists for standard genome sequencing and annotation.</title>
        <authorList>
            <consortium name="The Broad Institute Genomics Platform"/>
            <consortium name="The Broad Institute Genome Sequencing Center for Infectious Disease"/>
            <person name="Wu L."/>
            <person name="Ma J."/>
        </authorList>
    </citation>
    <scope>NUCLEOTIDE SEQUENCE [LARGE SCALE GENOMIC DNA]</scope>
    <source>
        <strain evidence="6 7">JCM 14162</strain>
    </source>
</reference>
<feature type="transmembrane region" description="Helical" evidence="4">
    <location>
        <begin position="71"/>
        <end position="92"/>
    </location>
</feature>
<dbReference type="EMBL" id="BAAAEM010000002">
    <property type="protein sequence ID" value="GAA0470963.1"/>
    <property type="molecule type" value="Genomic_DNA"/>
</dbReference>
<feature type="transmembrane region" description="Helical" evidence="4">
    <location>
        <begin position="12"/>
        <end position="32"/>
    </location>
</feature>
<name>A0ABN1A9J8_9SPHN</name>
<dbReference type="Proteomes" id="UP001500713">
    <property type="component" value="Unassembled WGS sequence"/>
</dbReference>
<feature type="transmembrane region" description="Helical" evidence="4">
    <location>
        <begin position="185"/>
        <end position="213"/>
    </location>
</feature>
<comment type="caution">
    <text evidence="6">The sequence shown here is derived from an EMBL/GenBank/DDBJ whole genome shotgun (WGS) entry which is preliminary data.</text>
</comment>
<feature type="transmembrane region" description="Helical" evidence="4">
    <location>
        <begin position="219"/>
        <end position="237"/>
    </location>
</feature>
<gene>
    <name evidence="6" type="ORF">GCM10009096_09860</name>
</gene>
<keyword evidence="3" id="KW-0804">Transcription</keyword>
<evidence type="ECO:0000313" key="6">
    <source>
        <dbReference type="EMBL" id="GAA0470963.1"/>
    </source>
</evidence>
<feature type="transmembrane region" description="Helical" evidence="4">
    <location>
        <begin position="104"/>
        <end position="124"/>
    </location>
</feature>
<accession>A0ABN1A9J8</accession>
<keyword evidence="7" id="KW-1185">Reference proteome</keyword>
<evidence type="ECO:0000256" key="2">
    <source>
        <dbReference type="ARBA" id="ARBA00023125"/>
    </source>
</evidence>
<keyword evidence="4" id="KW-0812">Transmembrane</keyword>
<dbReference type="InterPro" id="IPR020449">
    <property type="entry name" value="Tscrpt_reg_AraC-type_HTH"/>
</dbReference>
<dbReference type="PROSITE" id="PS01124">
    <property type="entry name" value="HTH_ARAC_FAMILY_2"/>
    <property type="match status" value="1"/>
</dbReference>
<feature type="domain" description="HTH araC/xylS-type" evidence="5">
    <location>
        <begin position="271"/>
        <end position="369"/>
    </location>
</feature>
<dbReference type="InterPro" id="IPR018062">
    <property type="entry name" value="HTH_AraC-typ_CS"/>
</dbReference>
<dbReference type="InterPro" id="IPR009057">
    <property type="entry name" value="Homeodomain-like_sf"/>
</dbReference>
<dbReference type="SUPFAM" id="SSF46689">
    <property type="entry name" value="Homeodomain-like"/>
    <property type="match status" value="1"/>
</dbReference>
<evidence type="ECO:0000256" key="3">
    <source>
        <dbReference type="ARBA" id="ARBA00023163"/>
    </source>
</evidence>
<evidence type="ECO:0000256" key="1">
    <source>
        <dbReference type="ARBA" id="ARBA00023015"/>
    </source>
</evidence>
<protein>
    <submittedName>
        <fullName evidence="6">AraC family transcriptional regulator</fullName>
    </submittedName>
</protein>
<dbReference type="Gene3D" id="1.10.10.60">
    <property type="entry name" value="Homeodomain-like"/>
    <property type="match status" value="1"/>
</dbReference>
<dbReference type="PRINTS" id="PR00032">
    <property type="entry name" value="HTHARAC"/>
</dbReference>
<dbReference type="InterPro" id="IPR018060">
    <property type="entry name" value="HTH_AraC"/>
</dbReference>
<organism evidence="6 7">
    <name type="scientific">Parasphingorhabdus litoris</name>
    <dbReference type="NCBI Taxonomy" id="394733"/>
    <lineage>
        <taxon>Bacteria</taxon>
        <taxon>Pseudomonadati</taxon>
        <taxon>Pseudomonadota</taxon>
        <taxon>Alphaproteobacteria</taxon>
        <taxon>Sphingomonadales</taxon>
        <taxon>Sphingomonadaceae</taxon>
        <taxon>Parasphingorhabdus</taxon>
    </lineage>
</organism>
<evidence type="ECO:0000259" key="5">
    <source>
        <dbReference type="PROSITE" id="PS01124"/>
    </source>
</evidence>
<dbReference type="Pfam" id="PF12833">
    <property type="entry name" value="HTH_18"/>
    <property type="match status" value="1"/>
</dbReference>
<dbReference type="PROSITE" id="PS00041">
    <property type="entry name" value="HTH_ARAC_FAMILY_1"/>
    <property type="match status" value="1"/>
</dbReference>
<evidence type="ECO:0000256" key="4">
    <source>
        <dbReference type="SAM" id="Phobius"/>
    </source>
</evidence>
<sequence length="372" mass="42273">MGDPANIDIGWRSALMLAAALPVYASMIFLLVRNVERRASLFLAATLFAIAFTLTPQIIGYAGFYDVWPGLTFFPFNTKLWIAPLFYLHAYCLMHGGPLGWRKYLLLPGLIQTVYYIWAFTALGDYKTKWAYNAAFHEPYVVRFETFLAIMLTILTAIAVVRLMRRYRTYLQTTQSAASDFDPRWISRLFIVASVAIFLWMLIEIVDVAIVPLSYNQEYPFQLTIMLIVAGAGLDALSSIREPFPKISNALGAFSRESEQRDWAAEGNALERKVRQEQWYLEPRLNIRDVASRQASNESYISRSLNQGLGLTFNAFINGLRVDHAKDLLGRTDENLIQVAFASGFNSKASFNRVFKEMAGMTPTDYRRNPAN</sequence>